<dbReference type="Proteomes" id="UP000315700">
    <property type="component" value="Chromosome"/>
</dbReference>
<keyword evidence="13" id="KW-1185">Reference proteome</keyword>
<dbReference type="GO" id="GO:0000155">
    <property type="term" value="F:phosphorelay sensor kinase activity"/>
    <property type="evidence" value="ECO:0007669"/>
    <property type="project" value="InterPro"/>
</dbReference>
<dbReference type="InterPro" id="IPR003661">
    <property type="entry name" value="HisK_dim/P_dom"/>
</dbReference>
<dbReference type="PROSITE" id="PS50109">
    <property type="entry name" value="HIS_KIN"/>
    <property type="match status" value="1"/>
</dbReference>
<dbReference type="PANTHER" id="PTHR43065:SF46">
    <property type="entry name" value="C4-DICARBOXYLATE TRANSPORT SENSOR PROTEIN DCTB"/>
    <property type="match status" value="1"/>
</dbReference>
<evidence type="ECO:0000256" key="5">
    <source>
        <dbReference type="ARBA" id="ARBA00022741"/>
    </source>
</evidence>
<dbReference type="GO" id="GO:0005524">
    <property type="term" value="F:ATP binding"/>
    <property type="evidence" value="ECO:0007669"/>
    <property type="project" value="UniProtKB-KW"/>
</dbReference>
<name>A0A517S8S3_9PLAN</name>
<accession>A0A517S8S3</accession>
<evidence type="ECO:0000256" key="6">
    <source>
        <dbReference type="ARBA" id="ARBA00022777"/>
    </source>
</evidence>
<dbReference type="Pfam" id="PF00512">
    <property type="entry name" value="HisKA"/>
    <property type="match status" value="1"/>
</dbReference>
<dbReference type="SMART" id="SM00388">
    <property type="entry name" value="HisKA"/>
    <property type="match status" value="1"/>
</dbReference>
<dbReference type="SUPFAM" id="SSF47384">
    <property type="entry name" value="Homodimeric domain of signal transducing histidine kinase"/>
    <property type="match status" value="1"/>
</dbReference>
<evidence type="ECO:0000256" key="10">
    <source>
        <dbReference type="SAM" id="SignalP"/>
    </source>
</evidence>
<dbReference type="PRINTS" id="PR00344">
    <property type="entry name" value="BCTRLSENSOR"/>
</dbReference>
<feature type="chain" id="PRO_5021810533" description="histidine kinase" evidence="10">
    <location>
        <begin position="31"/>
        <end position="547"/>
    </location>
</feature>
<keyword evidence="10" id="KW-0732">Signal</keyword>
<keyword evidence="3" id="KW-0597">Phosphoprotein</keyword>
<keyword evidence="9" id="KW-0812">Transmembrane</keyword>
<keyword evidence="8" id="KW-0902">Two-component regulatory system</keyword>
<dbReference type="InterPro" id="IPR004358">
    <property type="entry name" value="Sig_transdc_His_kin-like_C"/>
</dbReference>
<keyword evidence="9" id="KW-0472">Membrane</keyword>
<keyword evidence="6 12" id="KW-0418">Kinase</keyword>
<keyword evidence="9" id="KW-1133">Transmembrane helix</keyword>
<dbReference type="InterPro" id="IPR005467">
    <property type="entry name" value="His_kinase_dom"/>
</dbReference>
<dbReference type="SMART" id="SM00387">
    <property type="entry name" value="HATPase_c"/>
    <property type="match status" value="1"/>
</dbReference>
<evidence type="ECO:0000313" key="13">
    <source>
        <dbReference type="Proteomes" id="UP000315700"/>
    </source>
</evidence>
<dbReference type="Pfam" id="PF02518">
    <property type="entry name" value="HATPase_c"/>
    <property type="match status" value="1"/>
</dbReference>
<gene>
    <name evidence="12" type="primary">kinE_1</name>
    <name evidence="12" type="ORF">Pan44_05430</name>
</gene>
<keyword evidence="4 12" id="KW-0808">Transferase</keyword>
<sequence precursor="true">MKRVCSLRTGRWGFPLVVLAIGCAATAAFAWQANAHQQTVSALELAIQRAPRRSDLIAALWRLFPLLQDDDARDITDAEAAIRALNHSRRFEEELQTVKKLIKDQQDRCLALSPRRRRLDQDDPVIKAIFGRLDLDFRRLSDIDVLADISPIAGDASEAPRHHPHGPLTRRSTTLASYRQIVIEMIQGISEKPDPSARLSDYHHEAQLRVVAAWRCAIAFAIGGAVAALLLFYIFDRSVWRPLEIMRKLIDRIASRRYGEIIKPRGAPELVQMFGSLSAICERGKCADDDREQEVEDRSKQRVRSERLAGIGLLATSVAHEINNPLTAIVGAADGLTWRLTDAASKLPPDDAEIVREYLAMIVSESKRCRAITTKLLDFARGREGERALYDITAIVSEVVGMFRHMRQYSGRAVEVNRQDPVRAWCNGPEIKQVILNLVANALQATPEGGRLDIRVSSTPDAVDVCFTDTGSGMSAETIEHIFDPFFSTKGPGAGTGLGLSISHAIIEKHQGALEAHSAGPGQGSTFRIRLPASENAARAVEARRAA</sequence>
<evidence type="ECO:0000256" key="3">
    <source>
        <dbReference type="ARBA" id="ARBA00022553"/>
    </source>
</evidence>
<dbReference type="Gene3D" id="1.10.287.130">
    <property type="match status" value="1"/>
</dbReference>
<dbReference type="InterPro" id="IPR003594">
    <property type="entry name" value="HATPase_dom"/>
</dbReference>
<evidence type="ECO:0000256" key="9">
    <source>
        <dbReference type="SAM" id="Phobius"/>
    </source>
</evidence>
<feature type="domain" description="Histidine kinase" evidence="11">
    <location>
        <begin position="317"/>
        <end position="535"/>
    </location>
</feature>
<organism evidence="12 13">
    <name type="scientific">Caulifigura coniformis</name>
    <dbReference type="NCBI Taxonomy" id="2527983"/>
    <lineage>
        <taxon>Bacteria</taxon>
        <taxon>Pseudomonadati</taxon>
        <taxon>Planctomycetota</taxon>
        <taxon>Planctomycetia</taxon>
        <taxon>Planctomycetales</taxon>
        <taxon>Planctomycetaceae</taxon>
        <taxon>Caulifigura</taxon>
    </lineage>
</organism>
<dbReference type="InterPro" id="IPR036097">
    <property type="entry name" value="HisK_dim/P_sf"/>
</dbReference>
<dbReference type="EC" id="2.7.13.3" evidence="2"/>
<dbReference type="RefSeq" id="WP_197453782.1">
    <property type="nucleotide sequence ID" value="NZ_CP036271.1"/>
</dbReference>
<evidence type="ECO:0000256" key="4">
    <source>
        <dbReference type="ARBA" id="ARBA00022679"/>
    </source>
</evidence>
<dbReference type="InParanoid" id="A0A517S8S3"/>
<feature type="signal peptide" evidence="10">
    <location>
        <begin position="1"/>
        <end position="30"/>
    </location>
</feature>
<dbReference type="EMBL" id="CP036271">
    <property type="protein sequence ID" value="QDT52531.1"/>
    <property type="molecule type" value="Genomic_DNA"/>
</dbReference>
<evidence type="ECO:0000256" key="2">
    <source>
        <dbReference type="ARBA" id="ARBA00012438"/>
    </source>
</evidence>
<evidence type="ECO:0000256" key="7">
    <source>
        <dbReference type="ARBA" id="ARBA00022840"/>
    </source>
</evidence>
<evidence type="ECO:0000259" key="11">
    <source>
        <dbReference type="PROSITE" id="PS50109"/>
    </source>
</evidence>
<proteinExistence type="predicted"/>
<dbReference type="PROSITE" id="PS51257">
    <property type="entry name" value="PROKAR_LIPOPROTEIN"/>
    <property type="match status" value="1"/>
</dbReference>
<reference evidence="12 13" key="1">
    <citation type="submission" date="2019-02" db="EMBL/GenBank/DDBJ databases">
        <title>Deep-cultivation of Planctomycetes and their phenomic and genomic characterization uncovers novel biology.</title>
        <authorList>
            <person name="Wiegand S."/>
            <person name="Jogler M."/>
            <person name="Boedeker C."/>
            <person name="Pinto D."/>
            <person name="Vollmers J."/>
            <person name="Rivas-Marin E."/>
            <person name="Kohn T."/>
            <person name="Peeters S.H."/>
            <person name="Heuer A."/>
            <person name="Rast P."/>
            <person name="Oberbeckmann S."/>
            <person name="Bunk B."/>
            <person name="Jeske O."/>
            <person name="Meyerdierks A."/>
            <person name="Storesund J.E."/>
            <person name="Kallscheuer N."/>
            <person name="Luecker S."/>
            <person name="Lage O.M."/>
            <person name="Pohl T."/>
            <person name="Merkel B.J."/>
            <person name="Hornburger P."/>
            <person name="Mueller R.-W."/>
            <person name="Bruemmer F."/>
            <person name="Labrenz M."/>
            <person name="Spormann A.M."/>
            <person name="Op den Camp H."/>
            <person name="Overmann J."/>
            <person name="Amann R."/>
            <person name="Jetten M.S.M."/>
            <person name="Mascher T."/>
            <person name="Medema M.H."/>
            <person name="Devos D.P."/>
            <person name="Kaster A.-K."/>
            <person name="Ovreas L."/>
            <person name="Rohde M."/>
            <person name="Galperin M.Y."/>
            <person name="Jogler C."/>
        </authorList>
    </citation>
    <scope>NUCLEOTIDE SEQUENCE [LARGE SCALE GENOMIC DNA]</scope>
    <source>
        <strain evidence="12 13">Pan44</strain>
    </source>
</reference>
<dbReference type="InterPro" id="IPR036890">
    <property type="entry name" value="HATPase_C_sf"/>
</dbReference>
<evidence type="ECO:0000256" key="8">
    <source>
        <dbReference type="ARBA" id="ARBA00023012"/>
    </source>
</evidence>
<dbReference type="CDD" id="cd00082">
    <property type="entry name" value="HisKA"/>
    <property type="match status" value="1"/>
</dbReference>
<comment type="catalytic activity">
    <reaction evidence="1">
        <text>ATP + protein L-histidine = ADP + protein N-phospho-L-histidine.</text>
        <dbReference type="EC" id="2.7.13.3"/>
    </reaction>
</comment>
<protein>
    <recommendedName>
        <fullName evidence="2">histidine kinase</fullName>
        <ecNumber evidence="2">2.7.13.3</ecNumber>
    </recommendedName>
</protein>
<dbReference type="AlphaFoldDB" id="A0A517S8S3"/>
<dbReference type="Gene3D" id="3.30.565.10">
    <property type="entry name" value="Histidine kinase-like ATPase, C-terminal domain"/>
    <property type="match status" value="1"/>
</dbReference>
<dbReference type="PANTHER" id="PTHR43065">
    <property type="entry name" value="SENSOR HISTIDINE KINASE"/>
    <property type="match status" value="1"/>
</dbReference>
<feature type="transmembrane region" description="Helical" evidence="9">
    <location>
        <begin position="212"/>
        <end position="235"/>
    </location>
</feature>
<keyword evidence="5" id="KW-0547">Nucleotide-binding</keyword>
<dbReference type="KEGG" id="ccos:Pan44_05430"/>
<evidence type="ECO:0000313" key="12">
    <source>
        <dbReference type="EMBL" id="QDT52531.1"/>
    </source>
</evidence>
<keyword evidence="7" id="KW-0067">ATP-binding</keyword>
<evidence type="ECO:0000256" key="1">
    <source>
        <dbReference type="ARBA" id="ARBA00000085"/>
    </source>
</evidence>
<dbReference type="SUPFAM" id="SSF55874">
    <property type="entry name" value="ATPase domain of HSP90 chaperone/DNA topoisomerase II/histidine kinase"/>
    <property type="match status" value="1"/>
</dbReference>